<reference evidence="3 4" key="1">
    <citation type="submission" date="2019-04" db="EMBL/GenBank/DDBJ databases">
        <title>Streptomyces oryziradicis sp. nov., a novel actinomycete isolated from rhizosphere soil of rice (Oryza sativa L.).</title>
        <authorList>
            <person name="Li C."/>
        </authorList>
    </citation>
    <scope>NUCLEOTIDE SEQUENCE [LARGE SCALE GENOMIC DNA]</scope>
    <source>
        <strain evidence="3 4">NEAU-C40</strain>
    </source>
</reference>
<evidence type="ECO:0000313" key="4">
    <source>
        <dbReference type="Proteomes" id="UP000305778"/>
    </source>
</evidence>
<dbReference type="EMBL" id="SUMC01000019">
    <property type="protein sequence ID" value="TKA09773.1"/>
    <property type="molecule type" value="Genomic_DNA"/>
</dbReference>
<proteinExistence type="predicted"/>
<dbReference type="PANTHER" id="PTHR30466:SF1">
    <property type="entry name" value="FMN REDUCTASE (NADH) RUTF"/>
    <property type="match status" value="1"/>
</dbReference>
<keyword evidence="1" id="KW-0560">Oxidoreductase</keyword>
<dbReference type="GO" id="GO:0042602">
    <property type="term" value="F:riboflavin reductase (NADPH) activity"/>
    <property type="evidence" value="ECO:0007669"/>
    <property type="project" value="TreeGrafter"/>
</dbReference>
<evidence type="ECO:0000256" key="1">
    <source>
        <dbReference type="ARBA" id="ARBA00023002"/>
    </source>
</evidence>
<dbReference type="SMART" id="SM00903">
    <property type="entry name" value="Flavin_Reduct"/>
    <property type="match status" value="1"/>
</dbReference>
<dbReference type="OrthoDB" id="9792858at2"/>
<protein>
    <submittedName>
        <fullName evidence="3">Flavin reductase</fullName>
    </submittedName>
</protein>
<dbReference type="PANTHER" id="PTHR30466">
    <property type="entry name" value="FLAVIN REDUCTASE"/>
    <property type="match status" value="1"/>
</dbReference>
<keyword evidence="4" id="KW-1185">Reference proteome</keyword>
<dbReference type="Gene3D" id="2.30.110.10">
    <property type="entry name" value="Electron Transport, Fmn-binding Protein, Chain A"/>
    <property type="match status" value="1"/>
</dbReference>
<dbReference type="InterPro" id="IPR012349">
    <property type="entry name" value="Split_barrel_FMN-bd"/>
</dbReference>
<sequence>MTATTADRSAGVPPEAAFVDAMAALAGGVCVVTAPTPEGRPVGFTSTVVMSLSREPQPLAVGVNRAGRTLPVLLGGRRFALNILHAGAEHVARRFAEGTADRFAALEWSADGTGLPLLRAYSSCVLVCRVDEDLPAGDHRLLIAAVERIMPGTGGPTALVHHGRRYHALDAAPAA</sequence>
<comment type="caution">
    <text evidence="3">The sequence shown here is derived from an EMBL/GenBank/DDBJ whole genome shotgun (WGS) entry which is preliminary data.</text>
</comment>
<accession>A0A4U0SKS5</accession>
<evidence type="ECO:0000313" key="3">
    <source>
        <dbReference type="EMBL" id="TKA09773.1"/>
    </source>
</evidence>
<dbReference type="SUPFAM" id="SSF50475">
    <property type="entry name" value="FMN-binding split barrel"/>
    <property type="match status" value="1"/>
</dbReference>
<dbReference type="InterPro" id="IPR050268">
    <property type="entry name" value="NADH-dep_flavin_reductase"/>
</dbReference>
<feature type="domain" description="Flavin reductase like" evidence="2">
    <location>
        <begin position="22"/>
        <end position="168"/>
    </location>
</feature>
<organism evidence="3 4">
    <name type="scientific">Actinacidiphila oryziradicis</name>
    <dbReference type="NCBI Taxonomy" id="2571141"/>
    <lineage>
        <taxon>Bacteria</taxon>
        <taxon>Bacillati</taxon>
        <taxon>Actinomycetota</taxon>
        <taxon>Actinomycetes</taxon>
        <taxon>Kitasatosporales</taxon>
        <taxon>Streptomycetaceae</taxon>
        <taxon>Actinacidiphila</taxon>
    </lineage>
</organism>
<gene>
    <name evidence="3" type="ORF">FCI23_20435</name>
</gene>
<dbReference type="Pfam" id="PF01613">
    <property type="entry name" value="Flavin_Reduct"/>
    <property type="match status" value="1"/>
</dbReference>
<dbReference type="AlphaFoldDB" id="A0A4U0SKS5"/>
<name>A0A4U0SKS5_9ACTN</name>
<dbReference type="GO" id="GO:0010181">
    <property type="term" value="F:FMN binding"/>
    <property type="evidence" value="ECO:0007669"/>
    <property type="project" value="InterPro"/>
</dbReference>
<evidence type="ECO:0000259" key="2">
    <source>
        <dbReference type="SMART" id="SM00903"/>
    </source>
</evidence>
<dbReference type="Proteomes" id="UP000305778">
    <property type="component" value="Unassembled WGS sequence"/>
</dbReference>
<dbReference type="GO" id="GO:0006208">
    <property type="term" value="P:pyrimidine nucleobase catabolic process"/>
    <property type="evidence" value="ECO:0007669"/>
    <property type="project" value="TreeGrafter"/>
</dbReference>
<dbReference type="InterPro" id="IPR002563">
    <property type="entry name" value="Flavin_Rdtase-like_dom"/>
</dbReference>
<dbReference type="RefSeq" id="WP_136725376.1">
    <property type="nucleotide sequence ID" value="NZ_SUMC01000019.1"/>
</dbReference>